<name>A0A803Y495_MELGA</name>
<sequence>MASKNISQCMTPEQLLALCEASIHSSNASVRVNVVSILGISGSVLAKVQDTAETLKMIGKFLLEVAMKESSLVVAGEALDALFDVFADGKEAEKAAVQMKLLPALKEFQPVFKMRIRKEGKGQYSTDQLCVLDNVKMNLRRFIAYQETLGKNPT</sequence>
<dbReference type="PANTHER" id="PTHR13347:SF1">
    <property type="entry name" value="HEAT REPEAT-CONTAINING PROTEIN 3"/>
    <property type="match status" value="1"/>
</dbReference>
<evidence type="ECO:0000313" key="2">
    <source>
        <dbReference type="Ensembl" id="ENSMGAP00000026592.1"/>
    </source>
</evidence>
<reference evidence="2 3" key="1">
    <citation type="journal article" date="2010" name="PLoS Biol.">
        <title>Multi-platform next-generation sequencing of the domestic turkey (Meleagris gallopavo): genome assembly and analysis.</title>
        <authorList>
            <person name="Dalloul R.A."/>
            <person name="Long J.A."/>
            <person name="Zimin A.V."/>
            <person name="Aslam L."/>
            <person name="Beal K."/>
            <person name="Blomberg L.A."/>
            <person name="Bouffard P."/>
            <person name="Burt D.W."/>
            <person name="Crasta O."/>
            <person name="Crooijmans R.P."/>
            <person name="Cooper K."/>
            <person name="Coulombe R.A."/>
            <person name="De S."/>
            <person name="Delany M.E."/>
            <person name="Dodgson J.B."/>
            <person name="Dong J.J."/>
            <person name="Evans C."/>
            <person name="Frederickson K.M."/>
            <person name="Flicek P."/>
            <person name="Florea L."/>
            <person name="Folkerts O."/>
            <person name="Groenen M.A."/>
            <person name="Harkins T.T."/>
            <person name="Herrero J."/>
            <person name="Hoffmann S."/>
            <person name="Megens H.J."/>
            <person name="Jiang A."/>
            <person name="de Jong P."/>
            <person name="Kaiser P."/>
            <person name="Kim H."/>
            <person name="Kim K.W."/>
            <person name="Kim S."/>
            <person name="Langenberger D."/>
            <person name="Lee M.K."/>
            <person name="Lee T."/>
            <person name="Mane S."/>
            <person name="Marcais G."/>
            <person name="Marz M."/>
            <person name="McElroy A.P."/>
            <person name="Modise T."/>
            <person name="Nefedov M."/>
            <person name="Notredame C."/>
            <person name="Paton I.R."/>
            <person name="Payne W.S."/>
            <person name="Pertea G."/>
            <person name="Prickett D."/>
            <person name="Puiu D."/>
            <person name="Qioa D."/>
            <person name="Raineri E."/>
            <person name="Ruffier M."/>
            <person name="Salzberg S.L."/>
            <person name="Schatz M.C."/>
            <person name="Scheuring C."/>
            <person name="Schmidt C.J."/>
            <person name="Schroeder S."/>
            <person name="Searle S.M."/>
            <person name="Smith E.J."/>
            <person name="Smith J."/>
            <person name="Sonstegard T.S."/>
            <person name="Stadler P.F."/>
            <person name="Tafer H."/>
            <person name="Tu Z.J."/>
            <person name="Van Tassell C.P."/>
            <person name="Vilella A.J."/>
            <person name="Williams K.P."/>
            <person name="Yorke J.A."/>
            <person name="Zhang L."/>
            <person name="Zhang H.B."/>
            <person name="Zhang X."/>
            <person name="Zhang Y."/>
            <person name="Reed K.M."/>
        </authorList>
    </citation>
    <scope>NUCLEOTIDE SEQUENCE [LARGE SCALE GENOMIC DNA]</scope>
</reference>
<dbReference type="PANTHER" id="PTHR13347">
    <property type="entry name" value="HEAT REPEAT-CONTAINING PROTEIN 3"/>
    <property type="match status" value="1"/>
</dbReference>
<keyword evidence="3" id="KW-1185">Reference proteome</keyword>
<reference evidence="2" key="2">
    <citation type="submission" date="2025-08" db="UniProtKB">
        <authorList>
            <consortium name="Ensembl"/>
        </authorList>
    </citation>
    <scope>IDENTIFICATION</scope>
</reference>
<proteinExistence type="predicted"/>
<protein>
    <recommendedName>
        <fullName evidence="1">SYO1-like TPR repeats domain-containing protein</fullName>
    </recommendedName>
</protein>
<evidence type="ECO:0000259" key="1">
    <source>
        <dbReference type="Pfam" id="PF25567"/>
    </source>
</evidence>
<dbReference type="InterPro" id="IPR011989">
    <property type="entry name" value="ARM-like"/>
</dbReference>
<feature type="domain" description="SYO1-like TPR repeats" evidence="1">
    <location>
        <begin position="1"/>
        <end position="148"/>
    </location>
</feature>
<dbReference type="InterPro" id="IPR052616">
    <property type="entry name" value="SYO1-like"/>
</dbReference>
<dbReference type="GO" id="GO:0006606">
    <property type="term" value="P:protein import into nucleus"/>
    <property type="evidence" value="ECO:0007669"/>
    <property type="project" value="TreeGrafter"/>
</dbReference>
<dbReference type="Ensembl" id="ENSMGAT00000034882.1">
    <property type="protein sequence ID" value="ENSMGAP00000026592.1"/>
    <property type="gene ID" value="ENSMGAG00000021282.1"/>
</dbReference>
<dbReference type="Proteomes" id="UP000001645">
    <property type="component" value="Chromosome 13"/>
</dbReference>
<organism evidence="2 3">
    <name type="scientific">Meleagris gallopavo</name>
    <name type="common">Wild turkey</name>
    <dbReference type="NCBI Taxonomy" id="9103"/>
    <lineage>
        <taxon>Eukaryota</taxon>
        <taxon>Metazoa</taxon>
        <taxon>Chordata</taxon>
        <taxon>Craniata</taxon>
        <taxon>Vertebrata</taxon>
        <taxon>Euteleostomi</taxon>
        <taxon>Archelosauria</taxon>
        <taxon>Archosauria</taxon>
        <taxon>Dinosauria</taxon>
        <taxon>Saurischia</taxon>
        <taxon>Theropoda</taxon>
        <taxon>Coelurosauria</taxon>
        <taxon>Aves</taxon>
        <taxon>Neognathae</taxon>
        <taxon>Galloanserae</taxon>
        <taxon>Galliformes</taxon>
        <taxon>Phasianidae</taxon>
        <taxon>Meleagridinae</taxon>
        <taxon>Meleagris</taxon>
    </lineage>
</organism>
<gene>
    <name evidence="2" type="primary">LOC104912951</name>
</gene>
<dbReference type="RefSeq" id="XP_010716092.1">
    <property type="nucleotide sequence ID" value="XM_010717790.3"/>
</dbReference>
<dbReference type="InParanoid" id="A0A803Y495"/>
<accession>A0A803Y495</accession>
<dbReference type="GeneID" id="104912951"/>
<dbReference type="Pfam" id="PF25567">
    <property type="entry name" value="TPR_SYO1"/>
    <property type="match status" value="1"/>
</dbReference>
<dbReference type="InterPro" id="IPR057990">
    <property type="entry name" value="TPR_SYO1"/>
</dbReference>
<dbReference type="Gene3D" id="1.25.10.10">
    <property type="entry name" value="Leucine-rich Repeat Variant"/>
    <property type="match status" value="1"/>
</dbReference>
<dbReference type="GeneTree" id="ENSGT00390000012529"/>
<dbReference type="AlphaFoldDB" id="A0A803Y495"/>
<reference evidence="2" key="3">
    <citation type="submission" date="2025-09" db="UniProtKB">
        <authorList>
            <consortium name="Ensembl"/>
        </authorList>
    </citation>
    <scope>IDENTIFICATION</scope>
</reference>
<dbReference type="GO" id="GO:0042273">
    <property type="term" value="P:ribosomal large subunit biogenesis"/>
    <property type="evidence" value="ECO:0007669"/>
    <property type="project" value="TreeGrafter"/>
</dbReference>
<dbReference type="KEGG" id="mgp:104912951"/>
<dbReference type="GO" id="GO:0051082">
    <property type="term" value="F:unfolded protein binding"/>
    <property type="evidence" value="ECO:0007669"/>
    <property type="project" value="TreeGrafter"/>
</dbReference>
<evidence type="ECO:0000313" key="3">
    <source>
        <dbReference type="Proteomes" id="UP000001645"/>
    </source>
</evidence>